<protein>
    <submittedName>
        <fullName evidence="3">Uncharacterized protein</fullName>
    </submittedName>
</protein>
<feature type="compositionally biased region" description="Basic and acidic residues" evidence="1">
    <location>
        <begin position="138"/>
        <end position="152"/>
    </location>
</feature>
<keyword evidence="2" id="KW-1133">Transmembrane helix</keyword>
<dbReference type="Proteomes" id="UP000230233">
    <property type="component" value="Chromosome II"/>
</dbReference>
<evidence type="ECO:0000313" key="3">
    <source>
        <dbReference type="EMBL" id="PIC49604.1"/>
    </source>
</evidence>
<feature type="compositionally biased region" description="Basic and acidic residues" evidence="1">
    <location>
        <begin position="114"/>
        <end position="124"/>
    </location>
</feature>
<keyword evidence="2" id="KW-0812">Transmembrane</keyword>
<keyword evidence="2" id="KW-0472">Membrane</keyword>
<sequence length="152" mass="17741">MNTLTETSMELLTVMENPQKSEKIEEYYKSETYYGQKVIKELFRPACDNYFKTDNYKNGNTSHTFYKVCCDFLDFCAFYNQTWFYYTCAGGGLFLVVLIAFGFFLILFLKKKKNNQEDKEEGKPGKKKKGGFLNLKLGEGKKKDKKVDVPKK</sequence>
<evidence type="ECO:0000313" key="4">
    <source>
        <dbReference type="Proteomes" id="UP000230233"/>
    </source>
</evidence>
<dbReference type="OrthoDB" id="10587787at2759"/>
<evidence type="ECO:0000256" key="1">
    <source>
        <dbReference type="SAM" id="MobiDB-lite"/>
    </source>
</evidence>
<accession>A0A2G5VCW0</accession>
<feature type="region of interest" description="Disordered" evidence="1">
    <location>
        <begin position="114"/>
        <end position="152"/>
    </location>
</feature>
<gene>
    <name evidence="3" type="primary">Cnig_chr_II.g8154</name>
    <name evidence="3" type="ORF">B9Z55_008154</name>
</gene>
<reference evidence="4" key="1">
    <citation type="submission" date="2017-10" db="EMBL/GenBank/DDBJ databases">
        <title>Rapid genome shrinkage in a self-fertile nematode reveals novel sperm competition proteins.</title>
        <authorList>
            <person name="Yin D."/>
            <person name="Schwarz E.M."/>
            <person name="Thomas C.G."/>
            <person name="Felde R.L."/>
            <person name="Korf I.F."/>
            <person name="Cutter A.D."/>
            <person name="Schartner C.M."/>
            <person name="Ralston E.J."/>
            <person name="Meyer B.J."/>
            <person name="Haag E.S."/>
        </authorList>
    </citation>
    <scope>NUCLEOTIDE SEQUENCE [LARGE SCALE GENOMIC DNA]</scope>
    <source>
        <strain evidence="4">JU1422</strain>
    </source>
</reference>
<name>A0A2G5VCW0_9PELO</name>
<dbReference type="AlphaFoldDB" id="A0A2G5VCW0"/>
<proteinExistence type="predicted"/>
<comment type="caution">
    <text evidence="3">The sequence shown here is derived from an EMBL/GenBank/DDBJ whole genome shotgun (WGS) entry which is preliminary data.</text>
</comment>
<evidence type="ECO:0000256" key="2">
    <source>
        <dbReference type="SAM" id="Phobius"/>
    </source>
</evidence>
<feature type="transmembrane region" description="Helical" evidence="2">
    <location>
        <begin position="83"/>
        <end position="109"/>
    </location>
</feature>
<keyword evidence="4" id="KW-1185">Reference proteome</keyword>
<organism evidence="3 4">
    <name type="scientific">Caenorhabditis nigoni</name>
    <dbReference type="NCBI Taxonomy" id="1611254"/>
    <lineage>
        <taxon>Eukaryota</taxon>
        <taxon>Metazoa</taxon>
        <taxon>Ecdysozoa</taxon>
        <taxon>Nematoda</taxon>
        <taxon>Chromadorea</taxon>
        <taxon>Rhabditida</taxon>
        <taxon>Rhabditina</taxon>
        <taxon>Rhabditomorpha</taxon>
        <taxon>Rhabditoidea</taxon>
        <taxon>Rhabditidae</taxon>
        <taxon>Peloderinae</taxon>
        <taxon>Caenorhabditis</taxon>
    </lineage>
</organism>
<dbReference type="EMBL" id="PDUG01000002">
    <property type="protein sequence ID" value="PIC49604.1"/>
    <property type="molecule type" value="Genomic_DNA"/>
</dbReference>